<dbReference type="GO" id="GO:1904047">
    <property type="term" value="F:S-adenosyl-L-methionine binding"/>
    <property type="evidence" value="ECO:0007669"/>
    <property type="project" value="TreeGrafter"/>
</dbReference>
<organism evidence="1 2">
    <name type="scientific">Geotoga petraea</name>
    <dbReference type="NCBI Taxonomy" id="28234"/>
    <lineage>
        <taxon>Bacteria</taxon>
        <taxon>Thermotogati</taxon>
        <taxon>Thermotogota</taxon>
        <taxon>Thermotogae</taxon>
        <taxon>Petrotogales</taxon>
        <taxon>Petrotogaceae</taxon>
        <taxon>Geotoga</taxon>
    </lineage>
</organism>
<dbReference type="AlphaFoldDB" id="A0A1G6K0U0"/>
<dbReference type="GO" id="GO:0051539">
    <property type="term" value="F:4 iron, 4 sulfur cluster binding"/>
    <property type="evidence" value="ECO:0007669"/>
    <property type="project" value="TreeGrafter"/>
</dbReference>
<reference evidence="1 2" key="1">
    <citation type="submission" date="2016-10" db="EMBL/GenBank/DDBJ databases">
        <authorList>
            <person name="de Groot N.N."/>
        </authorList>
    </citation>
    <scope>NUCLEOTIDE SEQUENCE [LARGE SCALE GENOMIC DNA]</scope>
    <source>
        <strain evidence="1 2">WG14</strain>
    </source>
</reference>
<protein>
    <submittedName>
        <fullName evidence="1">Spore photoproduct lyase</fullName>
    </submittedName>
</protein>
<dbReference type="Gene3D" id="3.80.30.30">
    <property type="match status" value="1"/>
</dbReference>
<sequence length="333" mass="39438">MSKLLNRSFSHIYVEKQVANNYITKNILSKFKDSKVIYIDDYKEVFSGFDQNFSIQKQSQKIIIAEKKDNFIYQGSKMCHDFNNSAFFYANNIINCLFDCKYCYLGGMYPSSNIVVFVNIEEFFYEIEKISKSYKNIYLSYGYDTDIPIFENIYPFIGEWINKINELSNIKMEIRTKSNIFHNVLSNKNIDNVIPAWTLNPQKFIEKYEKKTANLDERLVSIKKVQDMGIKVRLSIDPIIIEGDFLKEYKLLIDKIFNFLNHEFIRDLSIGFFRIPNVYLKNLKKHSNSPIIFNNFEVIDSIATYPLKEKETAINSLINYLNRFIEREKIFII</sequence>
<gene>
    <name evidence="1" type="ORF">SAMN04488588_0697</name>
</gene>
<dbReference type="EMBL" id="FMYV01000002">
    <property type="protein sequence ID" value="SDC24543.1"/>
    <property type="molecule type" value="Genomic_DNA"/>
</dbReference>
<dbReference type="STRING" id="28234.SAMN04488588_0697"/>
<dbReference type="RefSeq" id="WP_091402835.1">
    <property type="nucleotide sequence ID" value="NZ_LTDH01000002.1"/>
</dbReference>
<accession>A0A1G6K0U0</accession>
<dbReference type="Gene3D" id="3.40.50.12110">
    <property type="match status" value="1"/>
</dbReference>
<dbReference type="Proteomes" id="UP000199322">
    <property type="component" value="Unassembled WGS sequence"/>
</dbReference>
<evidence type="ECO:0000313" key="1">
    <source>
        <dbReference type="EMBL" id="SDC24543.1"/>
    </source>
</evidence>
<dbReference type="Pfam" id="PF20903">
    <property type="entry name" value="SPL"/>
    <property type="match status" value="1"/>
</dbReference>
<dbReference type="PANTHER" id="PTHR37822">
    <property type="entry name" value="SPORE PHOTOPRODUCT LYASE-RELATED"/>
    <property type="match status" value="1"/>
</dbReference>
<proteinExistence type="predicted"/>
<dbReference type="PANTHER" id="PTHR37822:SF2">
    <property type="entry name" value="SPORE PHOTOPRODUCT LYASE"/>
    <property type="match status" value="1"/>
</dbReference>
<keyword evidence="1" id="KW-0456">Lyase</keyword>
<keyword evidence="2" id="KW-1185">Reference proteome</keyword>
<dbReference type="GO" id="GO:0042601">
    <property type="term" value="C:endospore-forming forespore"/>
    <property type="evidence" value="ECO:0007669"/>
    <property type="project" value="TreeGrafter"/>
</dbReference>
<evidence type="ECO:0000313" key="2">
    <source>
        <dbReference type="Proteomes" id="UP000199322"/>
    </source>
</evidence>
<dbReference type="InterPro" id="IPR049539">
    <property type="entry name" value="SPL"/>
</dbReference>
<name>A0A1G6K0U0_9BACT</name>
<dbReference type="GO" id="GO:0003913">
    <property type="term" value="F:DNA photolyase activity"/>
    <property type="evidence" value="ECO:0007669"/>
    <property type="project" value="TreeGrafter"/>
</dbReference>